<organism evidence="2 3">
    <name type="scientific">Amycolatopsis vancoresmycina DSM 44592</name>
    <dbReference type="NCBI Taxonomy" id="1292037"/>
    <lineage>
        <taxon>Bacteria</taxon>
        <taxon>Bacillati</taxon>
        <taxon>Actinomycetota</taxon>
        <taxon>Actinomycetes</taxon>
        <taxon>Pseudonocardiales</taxon>
        <taxon>Pseudonocardiaceae</taxon>
        <taxon>Amycolatopsis</taxon>
    </lineage>
</organism>
<sequence>MFGRQEPDQPDVLFRSPLKRFRQFSPGKHPPTRGFNGNGSEKPGGQRKPVIGRSGRAQNVFLKRLRRAVVGDRNGPDDVTTMDQPARFLDRTPDLDNITIGRTCPNATVHFELGQPRQREQQITDIPGKLIEKLSPVNAVAQRKPNLGVEAGRNVGGNGPGQAQDGNVPVDARGFPGTFGGEGNTAGGGENARLIGNGPHGGKADTEAPYGATGLTGGPQRSERRNTPRIERRTGVGESEFGVHKGHPNPTGHPTGHGSIGGVLGEFDEEPIPIGTNAKITLDVGVLDEPSGRLPPRTQGGVPKRRGPKRISGDGRGIGHRSVSS</sequence>
<feature type="region of interest" description="Disordered" evidence="1">
    <location>
        <begin position="197"/>
        <end position="269"/>
    </location>
</feature>
<dbReference type="EMBL" id="AOUO01000266">
    <property type="protein sequence ID" value="EOD66796.1"/>
    <property type="molecule type" value="Genomic_DNA"/>
</dbReference>
<dbReference type="AlphaFoldDB" id="R1I2N3"/>
<feature type="region of interest" description="Disordered" evidence="1">
    <location>
        <begin position="1"/>
        <end position="57"/>
    </location>
</feature>
<dbReference type="Proteomes" id="UP000014139">
    <property type="component" value="Unassembled WGS sequence"/>
</dbReference>
<proteinExistence type="predicted"/>
<protein>
    <submittedName>
        <fullName evidence="2">Uncharacterized protein</fullName>
    </submittedName>
</protein>
<gene>
    <name evidence="2" type="ORF">H480_19830</name>
</gene>
<name>R1I2N3_9PSEU</name>
<evidence type="ECO:0000256" key="1">
    <source>
        <dbReference type="SAM" id="MobiDB-lite"/>
    </source>
</evidence>
<comment type="caution">
    <text evidence="2">The sequence shown here is derived from an EMBL/GenBank/DDBJ whole genome shotgun (WGS) entry which is preliminary data.</text>
</comment>
<feature type="compositionally biased region" description="Basic and acidic residues" evidence="1">
    <location>
        <begin position="221"/>
        <end position="235"/>
    </location>
</feature>
<evidence type="ECO:0000313" key="3">
    <source>
        <dbReference type="Proteomes" id="UP000014139"/>
    </source>
</evidence>
<evidence type="ECO:0000313" key="2">
    <source>
        <dbReference type="EMBL" id="EOD66796.1"/>
    </source>
</evidence>
<keyword evidence="3" id="KW-1185">Reference proteome</keyword>
<feature type="region of interest" description="Disordered" evidence="1">
    <location>
        <begin position="287"/>
        <end position="325"/>
    </location>
</feature>
<reference evidence="2 3" key="1">
    <citation type="submission" date="2013-02" db="EMBL/GenBank/DDBJ databases">
        <title>Draft genome sequence of Amycolatopsis vancoresmycina strain DSM 44592T.</title>
        <authorList>
            <person name="Kumar S."/>
            <person name="Kaur N."/>
            <person name="Kaur C."/>
            <person name="Raghava G.P.S."/>
            <person name="Mayilraj S."/>
        </authorList>
    </citation>
    <scope>NUCLEOTIDE SEQUENCE [LARGE SCALE GENOMIC DNA]</scope>
    <source>
        <strain evidence="2 3">DSM 44592</strain>
    </source>
</reference>
<accession>R1I2N3</accession>